<reference evidence="6" key="1">
    <citation type="submission" date="2025-08" db="UniProtKB">
        <authorList>
            <consortium name="RefSeq"/>
        </authorList>
    </citation>
    <scope>IDENTIFICATION</scope>
    <source>
        <tissue evidence="6">Blood</tissue>
    </source>
</reference>
<evidence type="ECO:0000313" key="6">
    <source>
        <dbReference type="RefSeq" id="XP_054858783.1"/>
    </source>
</evidence>
<feature type="region of interest" description="Disordered" evidence="4">
    <location>
        <begin position="400"/>
        <end position="421"/>
    </location>
</feature>
<comment type="similarity">
    <text evidence="2">Belongs to the perilipin family.</text>
</comment>
<feature type="compositionally biased region" description="Basic and acidic residues" evidence="4">
    <location>
        <begin position="286"/>
        <end position="307"/>
    </location>
</feature>
<evidence type="ECO:0000256" key="3">
    <source>
        <dbReference type="ARBA" id="ARBA00022677"/>
    </source>
</evidence>
<feature type="compositionally biased region" description="Polar residues" evidence="4">
    <location>
        <begin position="263"/>
        <end position="276"/>
    </location>
</feature>
<dbReference type="InterPro" id="IPR004279">
    <property type="entry name" value="Perilipin"/>
</dbReference>
<dbReference type="Pfam" id="PF03036">
    <property type="entry name" value="Perilipin"/>
    <property type="match status" value="1"/>
</dbReference>
<dbReference type="GO" id="GO:0005811">
    <property type="term" value="C:lipid droplet"/>
    <property type="evidence" value="ECO:0007669"/>
    <property type="project" value="UniProtKB-SubCell"/>
</dbReference>
<dbReference type="InterPro" id="IPR042998">
    <property type="entry name" value="PLIN1"/>
</dbReference>
<feature type="compositionally biased region" description="Polar residues" evidence="4">
    <location>
        <begin position="403"/>
        <end position="414"/>
    </location>
</feature>
<organism evidence="5 6">
    <name type="scientific">Eublepharis macularius</name>
    <name type="common">Leopard gecko</name>
    <name type="synonym">Cyrtodactylus macularius</name>
    <dbReference type="NCBI Taxonomy" id="481883"/>
    <lineage>
        <taxon>Eukaryota</taxon>
        <taxon>Metazoa</taxon>
        <taxon>Chordata</taxon>
        <taxon>Craniata</taxon>
        <taxon>Vertebrata</taxon>
        <taxon>Euteleostomi</taxon>
        <taxon>Lepidosauria</taxon>
        <taxon>Squamata</taxon>
        <taxon>Bifurcata</taxon>
        <taxon>Gekkota</taxon>
        <taxon>Eublepharidae</taxon>
        <taxon>Eublepharinae</taxon>
        <taxon>Eublepharis</taxon>
    </lineage>
</organism>
<evidence type="ECO:0000256" key="2">
    <source>
        <dbReference type="ARBA" id="ARBA00006311"/>
    </source>
</evidence>
<dbReference type="CTD" id="5346"/>
<gene>
    <name evidence="6" type="primary">PLIN1</name>
</gene>
<dbReference type="AlphaFoldDB" id="A0AA97LJL4"/>
<proteinExistence type="inferred from homology"/>
<dbReference type="GO" id="GO:0006629">
    <property type="term" value="P:lipid metabolic process"/>
    <property type="evidence" value="ECO:0007669"/>
    <property type="project" value="InterPro"/>
</dbReference>
<evidence type="ECO:0000313" key="5">
    <source>
        <dbReference type="Proteomes" id="UP001190640"/>
    </source>
</evidence>
<keyword evidence="5" id="KW-1185">Reference proteome</keyword>
<dbReference type="RefSeq" id="XP_054858783.1">
    <property type="nucleotide sequence ID" value="XM_055002808.1"/>
</dbReference>
<dbReference type="PANTHER" id="PTHR47138:SF1">
    <property type="entry name" value="PERILIPIN-1"/>
    <property type="match status" value="1"/>
</dbReference>
<comment type="subcellular location">
    <subcellularLocation>
        <location evidence="1">Lipid droplet</location>
    </subcellularLocation>
</comment>
<feature type="region of interest" description="Disordered" evidence="4">
    <location>
        <begin position="263"/>
        <end position="309"/>
    </location>
</feature>
<accession>A0AA97LJL4</accession>
<sequence length="513" mass="56532">MAAKSKQAMLNGSRKEDNALQRVLYLPVVNSACHSLQKTYATTKKSHPLVASVCEVYERGLQGASSLAVWSVKPVMQRLEPPLAVANVLACQGLDRLEERIPALHKPVEEVTSELKDSFCTHVQSAMRAIADALDRILGLAAESYEQTQNAMRDVAEDARSSRVSHLAEAGVETAMGKVEKLVDLLLPKVEHNSAHENSEVHGSREASPSSIFGRIRALASNVFQHAYRQTTQIIQHTRDKGQEWAVWIPGLGGLARQSSTKAQQVFSDAQNTASGWLSKRQRKAHEKEEERKEEDGGPRKAVKSDQSRGLVGNLTQNLQAASLSSISRVKETPVAACSAVGQLLPFSPHRAVSETSMKVGTLWGILQNITSSFLGIFFHYIPVPRLLVREEGAATVKAEGSKTCQRQEGSQPAATHAQERGAHYQLRGEWRSNRGHHPLPFLNLDEPQQAPFQRRSPAFEAEYTGARKSAFSPYKEVASSRRLSEGQYRPSSELAYSRAHYTGLYGTVLKKD</sequence>
<dbReference type="Proteomes" id="UP001190640">
    <property type="component" value="Chromosome 18"/>
</dbReference>
<name>A0AA97LJL4_EUBMA</name>
<dbReference type="GeneID" id="129345596"/>
<protein>
    <submittedName>
        <fullName evidence="6">Perilipin-1</fullName>
    </submittedName>
</protein>
<dbReference type="KEGG" id="emc:129345596"/>
<evidence type="ECO:0000256" key="1">
    <source>
        <dbReference type="ARBA" id="ARBA00004502"/>
    </source>
</evidence>
<dbReference type="SUPFAM" id="SSF109775">
    <property type="entry name" value="Mannose-6-phosphate receptor binding protein 1 (Tip47), C-terminal domain"/>
    <property type="match status" value="1"/>
</dbReference>
<dbReference type="PANTHER" id="PTHR47138">
    <property type="entry name" value="PERILIPIN-1"/>
    <property type="match status" value="1"/>
</dbReference>
<keyword evidence="3" id="KW-0551">Lipid droplet</keyword>
<evidence type="ECO:0000256" key="4">
    <source>
        <dbReference type="SAM" id="MobiDB-lite"/>
    </source>
</evidence>